<dbReference type="Gene3D" id="1.10.287.1060">
    <property type="entry name" value="ESAT-6-like"/>
    <property type="match status" value="1"/>
</dbReference>
<protein>
    <recommendedName>
        <fullName evidence="1">ESAT-6-like protein</fullName>
    </recommendedName>
</protein>
<dbReference type="RefSeq" id="WP_141956871.1">
    <property type="nucleotide sequence ID" value="NZ_VFOZ01000001.1"/>
</dbReference>
<organism evidence="2 3">
    <name type="scientific">Actinoallomurus bryophytorum</name>
    <dbReference type="NCBI Taxonomy" id="1490222"/>
    <lineage>
        <taxon>Bacteria</taxon>
        <taxon>Bacillati</taxon>
        <taxon>Actinomycetota</taxon>
        <taxon>Actinomycetes</taxon>
        <taxon>Streptosporangiales</taxon>
        <taxon>Thermomonosporaceae</taxon>
        <taxon>Actinoallomurus</taxon>
    </lineage>
</organism>
<evidence type="ECO:0000313" key="3">
    <source>
        <dbReference type="Proteomes" id="UP000316096"/>
    </source>
</evidence>
<reference evidence="2 3" key="1">
    <citation type="submission" date="2019-06" db="EMBL/GenBank/DDBJ databases">
        <title>Sequencing the genomes of 1000 actinobacteria strains.</title>
        <authorList>
            <person name="Klenk H.-P."/>
        </authorList>
    </citation>
    <scope>NUCLEOTIDE SEQUENCE [LARGE SCALE GENOMIC DNA]</scope>
    <source>
        <strain evidence="2 3">DSM 102200</strain>
    </source>
</reference>
<dbReference type="OrthoDB" id="3538531at2"/>
<comment type="similarity">
    <text evidence="1">Belongs to the WXG100 family.</text>
</comment>
<gene>
    <name evidence="2" type="ORF">FB559_3868</name>
</gene>
<dbReference type="Pfam" id="PF06013">
    <property type="entry name" value="WXG100"/>
    <property type="match status" value="1"/>
</dbReference>
<dbReference type="NCBIfam" id="TIGR03930">
    <property type="entry name" value="WXG100_ESAT6"/>
    <property type="match status" value="1"/>
</dbReference>
<sequence>MSGDKRGGNLGALHDLSTMFSKHSKNLDQIIRDLNGKTVNSQNDWWGPGAERFRQAWQEAKGSFDKMAHALEEGGQDVKKSAQNIERATS</sequence>
<name>A0A543CMC1_9ACTN</name>
<accession>A0A543CMC1</accession>
<dbReference type="InterPro" id="IPR036689">
    <property type="entry name" value="ESAT-6-like_sf"/>
</dbReference>
<evidence type="ECO:0000313" key="2">
    <source>
        <dbReference type="EMBL" id="TQL98245.1"/>
    </source>
</evidence>
<dbReference type="Proteomes" id="UP000316096">
    <property type="component" value="Unassembled WGS sequence"/>
</dbReference>
<dbReference type="EMBL" id="VFOZ01000001">
    <property type="protein sequence ID" value="TQL98245.1"/>
    <property type="molecule type" value="Genomic_DNA"/>
</dbReference>
<keyword evidence="3" id="KW-1185">Reference proteome</keyword>
<evidence type="ECO:0000256" key="1">
    <source>
        <dbReference type="RuleBase" id="RU362001"/>
    </source>
</evidence>
<dbReference type="InterPro" id="IPR010310">
    <property type="entry name" value="T7SS_ESAT-6-like"/>
</dbReference>
<dbReference type="AlphaFoldDB" id="A0A543CMC1"/>
<proteinExistence type="inferred from homology"/>
<comment type="caution">
    <text evidence="2">The sequence shown here is derived from an EMBL/GenBank/DDBJ whole genome shotgun (WGS) entry which is preliminary data.</text>
</comment>
<dbReference type="SUPFAM" id="SSF140453">
    <property type="entry name" value="EsxAB dimer-like"/>
    <property type="match status" value="1"/>
</dbReference>